<evidence type="ECO:0000313" key="2">
    <source>
        <dbReference type="Proteomes" id="UP000018227"/>
    </source>
</evidence>
<keyword evidence="2" id="KW-1185">Reference proteome</keyword>
<dbReference type="AlphaFoldDB" id="V2Y1G8"/>
<dbReference type="EMBL" id="ACIL03000017">
    <property type="protein sequence ID" value="ESL01917.1"/>
    <property type="molecule type" value="Genomic_DNA"/>
</dbReference>
<gene>
    <name evidence="1" type="ORF">GCWU0000282_002735</name>
</gene>
<dbReference type="Proteomes" id="UP000018227">
    <property type="component" value="Unassembled WGS sequence"/>
</dbReference>
<sequence length="53" mass="6009">MVGSFWFCFFFLAAANISSILSPFNRDRLSPLCYSISVYRSSVNDVSESAYNK</sequence>
<proteinExistence type="predicted"/>
<organism evidence="1 2">
    <name type="scientific">Catonella morbi ATCC 51271</name>
    <dbReference type="NCBI Taxonomy" id="592026"/>
    <lineage>
        <taxon>Bacteria</taxon>
        <taxon>Bacillati</taxon>
        <taxon>Bacillota</taxon>
        <taxon>Clostridia</taxon>
        <taxon>Lachnospirales</taxon>
        <taxon>Lachnospiraceae</taxon>
        <taxon>Catonella</taxon>
    </lineage>
</organism>
<protein>
    <submittedName>
        <fullName evidence="1">Uncharacterized protein</fullName>
    </submittedName>
</protein>
<comment type="caution">
    <text evidence="1">The sequence shown here is derived from an EMBL/GenBank/DDBJ whole genome shotgun (WGS) entry which is preliminary data.</text>
</comment>
<name>V2Y1G8_9FIRM</name>
<evidence type="ECO:0000313" key="1">
    <source>
        <dbReference type="EMBL" id="ESL01917.1"/>
    </source>
</evidence>
<accession>V2Y1G8</accession>
<dbReference type="STRING" id="592026.GCWU0000282_002735"/>
<reference evidence="1 2" key="1">
    <citation type="submission" date="2013-06" db="EMBL/GenBank/DDBJ databases">
        <authorList>
            <person name="Weinstock G."/>
            <person name="Sodergren E."/>
            <person name="Clifton S."/>
            <person name="Fulton L."/>
            <person name="Fulton B."/>
            <person name="Courtney L."/>
            <person name="Fronick C."/>
            <person name="Harrison M."/>
            <person name="Strong C."/>
            <person name="Farmer C."/>
            <person name="Delahaunty K."/>
            <person name="Markovic C."/>
            <person name="Hall O."/>
            <person name="Minx P."/>
            <person name="Tomlinson C."/>
            <person name="Mitreva M."/>
            <person name="Nelson J."/>
            <person name="Hou S."/>
            <person name="Wollam A."/>
            <person name="Pepin K.H."/>
            <person name="Johnson M."/>
            <person name="Bhonagiri V."/>
            <person name="Nash W.E."/>
            <person name="Warren W."/>
            <person name="Chinwalla A."/>
            <person name="Mardis E.R."/>
            <person name="Wilson R.K."/>
        </authorList>
    </citation>
    <scope>NUCLEOTIDE SEQUENCE [LARGE SCALE GENOMIC DNA]</scope>
    <source>
        <strain evidence="1 2">ATCC 51271</strain>
    </source>
</reference>
<dbReference type="HOGENOM" id="CLU_3059784_0_0_9"/>